<dbReference type="EMBL" id="CP021983">
    <property type="protein sequence ID" value="ASC73104.1"/>
    <property type="molecule type" value="Genomic_DNA"/>
</dbReference>
<evidence type="ECO:0000313" key="2">
    <source>
        <dbReference type="Proteomes" id="UP000191901"/>
    </source>
</evidence>
<proteinExistence type="predicted"/>
<evidence type="ECO:0008006" key="3">
    <source>
        <dbReference type="Google" id="ProtNLM"/>
    </source>
</evidence>
<keyword evidence="2" id="KW-1185">Reference proteome</keyword>
<evidence type="ECO:0000313" key="1">
    <source>
        <dbReference type="EMBL" id="ASC73104.1"/>
    </source>
</evidence>
<accession>A0A1Z3HS15</accession>
<dbReference type="Proteomes" id="UP000191901">
    <property type="component" value="Chromosome"/>
</dbReference>
<organism evidence="1 2">
    <name type="scientific">Halomicronema hongdechloris C2206</name>
    <dbReference type="NCBI Taxonomy" id="1641165"/>
    <lineage>
        <taxon>Bacteria</taxon>
        <taxon>Bacillati</taxon>
        <taxon>Cyanobacteriota</taxon>
        <taxon>Cyanophyceae</taxon>
        <taxon>Nodosilineales</taxon>
        <taxon>Nodosilineaceae</taxon>
        <taxon>Halomicronema</taxon>
    </lineage>
</organism>
<name>A0A1Z3HS15_9CYAN</name>
<protein>
    <recommendedName>
        <fullName evidence="3">BON domain-containing protein</fullName>
    </recommendedName>
</protein>
<dbReference type="KEGG" id="hhg:XM38_040660"/>
<sequence>MGALMKSLITTGQTVSGVCYGYGALAVAPTHADAWFQAIPPERVGLGGEYDHHGLVKRVHLAFQHAVGNDAIAHLSIRQRGSVLILHGRVASQALLDQLIHIAMQVEGMTNLEIRDVVIRPAAS</sequence>
<gene>
    <name evidence="1" type="ORF">XM38_040660</name>
</gene>
<reference evidence="1 2" key="1">
    <citation type="journal article" date="2016" name="Biochim. Biophys. Acta">
        <title>Characterization of red-shifted phycobilisomes isolated from the chlorophyll f-containing cyanobacterium Halomicronema hongdechloris.</title>
        <authorList>
            <person name="Li Y."/>
            <person name="Lin Y."/>
            <person name="Garvey C.J."/>
            <person name="Birch D."/>
            <person name="Corkery R.W."/>
            <person name="Loughlin P.C."/>
            <person name="Scheer H."/>
            <person name="Willows R.D."/>
            <person name="Chen M."/>
        </authorList>
    </citation>
    <scope>NUCLEOTIDE SEQUENCE [LARGE SCALE GENOMIC DNA]</scope>
    <source>
        <strain evidence="1 2">C2206</strain>
    </source>
</reference>
<dbReference type="AlphaFoldDB" id="A0A1Z3HS15"/>